<evidence type="ECO:0000313" key="3">
    <source>
        <dbReference type="EMBL" id="MFF3665376.1"/>
    </source>
</evidence>
<evidence type="ECO:0000256" key="1">
    <source>
        <dbReference type="SAM" id="MobiDB-lite"/>
    </source>
</evidence>
<name>A0ABW6SKH3_9ACTN</name>
<feature type="compositionally biased region" description="Low complexity" evidence="1">
    <location>
        <begin position="299"/>
        <end position="360"/>
    </location>
</feature>
<keyword evidence="2" id="KW-0472">Membrane</keyword>
<protein>
    <submittedName>
        <fullName evidence="3">Uncharacterized protein</fullName>
    </submittedName>
</protein>
<feature type="compositionally biased region" description="Basic and acidic residues" evidence="1">
    <location>
        <begin position="264"/>
        <end position="274"/>
    </location>
</feature>
<keyword evidence="4" id="KW-1185">Reference proteome</keyword>
<dbReference type="RefSeq" id="WP_387409372.1">
    <property type="nucleotide sequence ID" value="NZ_JBIASD010000004.1"/>
</dbReference>
<feature type="compositionally biased region" description="Polar residues" evidence="1">
    <location>
        <begin position="276"/>
        <end position="298"/>
    </location>
</feature>
<comment type="caution">
    <text evidence="3">The sequence shown here is derived from an EMBL/GenBank/DDBJ whole genome shotgun (WGS) entry which is preliminary data.</text>
</comment>
<keyword evidence="2" id="KW-1133">Transmembrane helix</keyword>
<reference evidence="3 4" key="1">
    <citation type="submission" date="2024-10" db="EMBL/GenBank/DDBJ databases">
        <title>The Natural Products Discovery Center: Release of the First 8490 Sequenced Strains for Exploring Actinobacteria Biosynthetic Diversity.</title>
        <authorList>
            <person name="Kalkreuter E."/>
            <person name="Kautsar S.A."/>
            <person name="Yang D."/>
            <person name="Bader C.D."/>
            <person name="Teijaro C.N."/>
            <person name="Fluegel L."/>
            <person name="Davis C.M."/>
            <person name="Simpson J.R."/>
            <person name="Lauterbach L."/>
            <person name="Steele A.D."/>
            <person name="Gui C."/>
            <person name="Meng S."/>
            <person name="Li G."/>
            <person name="Viehrig K."/>
            <person name="Ye F."/>
            <person name="Su P."/>
            <person name="Kiefer A.F."/>
            <person name="Nichols A."/>
            <person name="Cepeda A.J."/>
            <person name="Yan W."/>
            <person name="Fan B."/>
            <person name="Jiang Y."/>
            <person name="Adhikari A."/>
            <person name="Zheng C.-J."/>
            <person name="Schuster L."/>
            <person name="Cowan T.M."/>
            <person name="Smanski M.J."/>
            <person name="Chevrette M.G."/>
            <person name="De Carvalho L.P.S."/>
            <person name="Shen B."/>
        </authorList>
    </citation>
    <scope>NUCLEOTIDE SEQUENCE [LARGE SCALE GENOMIC DNA]</scope>
    <source>
        <strain evidence="3 4">NPDC002173</strain>
    </source>
</reference>
<gene>
    <name evidence="3" type="ORF">ACFYXI_07260</name>
</gene>
<dbReference type="EMBL" id="JBIASD010000004">
    <property type="protein sequence ID" value="MFF3665376.1"/>
    <property type="molecule type" value="Genomic_DNA"/>
</dbReference>
<feature type="transmembrane region" description="Helical" evidence="2">
    <location>
        <begin position="168"/>
        <end position="190"/>
    </location>
</feature>
<proteinExistence type="predicted"/>
<feature type="compositionally biased region" description="Pro residues" evidence="1">
    <location>
        <begin position="387"/>
        <end position="413"/>
    </location>
</feature>
<keyword evidence="2" id="KW-0812">Transmembrane</keyword>
<feature type="compositionally biased region" description="Low complexity" evidence="1">
    <location>
        <begin position="372"/>
        <end position="386"/>
    </location>
</feature>
<evidence type="ECO:0000313" key="4">
    <source>
        <dbReference type="Proteomes" id="UP001602013"/>
    </source>
</evidence>
<dbReference type="Proteomes" id="UP001602013">
    <property type="component" value="Unassembled WGS sequence"/>
</dbReference>
<organism evidence="3 4">
    <name type="scientific">Microtetraspora malaysiensis</name>
    <dbReference type="NCBI Taxonomy" id="161358"/>
    <lineage>
        <taxon>Bacteria</taxon>
        <taxon>Bacillati</taxon>
        <taxon>Actinomycetota</taxon>
        <taxon>Actinomycetes</taxon>
        <taxon>Streptosporangiales</taxon>
        <taxon>Streptosporangiaceae</taxon>
        <taxon>Microtetraspora</taxon>
    </lineage>
</organism>
<sequence length="432" mass="45327">MRRKIQAADADAPPVTDLAARLELRSQITQLEQALDAALSLHEIPPQLCQAMRAPAGSLHDVTLDVDDYAARVIVHPLGLVDPTREVAVWNDLMSAATYITPGQQLRTMEPAIAAVQIGTARMVNTGQPRPAARAAIRMLRYNSTLPAAIAWLWARARKHATQSAGKAAAVAATTAAVTISTVALAATLISRETPPEIPPASNQPALAHVVEDPEQPVTGGATSPTPTPRVELSPYSPPPTQPGFRGLPRDQGEPPDDGSASRPESESMTKRPEPQASNAGPSAQPSREPSTAPSANHSTTPSLTPSATSTPSPTRSTTPTPSPTRSATPTPSPTRSATPTPSPTRSATPTPSPTRSATPTPSPKPSHTHEPSPTTEPTATHEPSPTTEPTPTHEPSPTTEPTPTHEPSPTPSSSPSCLIFDIKLGWIRICW</sequence>
<accession>A0ABW6SKH3</accession>
<evidence type="ECO:0000256" key="2">
    <source>
        <dbReference type="SAM" id="Phobius"/>
    </source>
</evidence>
<feature type="region of interest" description="Disordered" evidence="1">
    <location>
        <begin position="215"/>
        <end position="419"/>
    </location>
</feature>